<dbReference type="EMBL" id="MU853225">
    <property type="protein sequence ID" value="KAK4126162.1"/>
    <property type="molecule type" value="Genomic_DNA"/>
</dbReference>
<name>A0AAN6U4D4_9PEZI</name>
<keyword evidence="3" id="KW-1185">Reference proteome</keyword>
<evidence type="ECO:0000313" key="3">
    <source>
        <dbReference type="Proteomes" id="UP001302602"/>
    </source>
</evidence>
<comment type="caution">
    <text evidence="2">The sequence shown here is derived from an EMBL/GenBank/DDBJ whole genome shotgun (WGS) entry which is preliminary data.</text>
</comment>
<reference evidence="2" key="1">
    <citation type="journal article" date="2023" name="Mol. Phylogenet. Evol.">
        <title>Genome-scale phylogeny and comparative genomics of the fungal order Sordariales.</title>
        <authorList>
            <person name="Hensen N."/>
            <person name="Bonometti L."/>
            <person name="Westerberg I."/>
            <person name="Brannstrom I.O."/>
            <person name="Guillou S."/>
            <person name="Cros-Aarteil S."/>
            <person name="Calhoun S."/>
            <person name="Haridas S."/>
            <person name="Kuo A."/>
            <person name="Mondo S."/>
            <person name="Pangilinan J."/>
            <person name="Riley R."/>
            <person name="LaButti K."/>
            <person name="Andreopoulos B."/>
            <person name="Lipzen A."/>
            <person name="Chen C."/>
            <person name="Yan M."/>
            <person name="Daum C."/>
            <person name="Ng V."/>
            <person name="Clum A."/>
            <person name="Steindorff A."/>
            <person name="Ohm R.A."/>
            <person name="Martin F."/>
            <person name="Silar P."/>
            <person name="Natvig D.O."/>
            <person name="Lalanne C."/>
            <person name="Gautier V."/>
            <person name="Ament-Velasquez S.L."/>
            <person name="Kruys A."/>
            <person name="Hutchinson M.I."/>
            <person name="Powell A.J."/>
            <person name="Barry K."/>
            <person name="Miller A.N."/>
            <person name="Grigoriev I.V."/>
            <person name="Debuchy R."/>
            <person name="Gladieux P."/>
            <person name="Hiltunen Thoren M."/>
            <person name="Johannesson H."/>
        </authorList>
    </citation>
    <scope>NUCLEOTIDE SEQUENCE</scope>
    <source>
        <strain evidence="2">CBS 731.68</strain>
    </source>
</reference>
<dbReference type="AlphaFoldDB" id="A0AAN6U4D4"/>
<keyword evidence="1" id="KW-1133">Transmembrane helix</keyword>
<dbReference type="GeneID" id="87823426"/>
<organism evidence="2 3">
    <name type="scientific">Parathielavia appendiculata</name>
    <dbReference type="NCBI Taxonomy" id="2587402"/>
    <lineage>
        <taxon>Eukaryota</taxon>
        <taxon>Fungi</taxon>
        <taxon>Dikarya</taxon>
        <taxon>Ascomycota</taxon>
        <taxon>Pezizomycotina</taxon>
        <taxon>Sordariomycetes</taxon>
        <taxon>Sordariomycetidae</taxon>
        <taxon>Sordariales</taxon>
        <taxon>Chaetomiaceae</taxon>
        <taxon>Parathielavia</taxon>
    </lineage>
</organism>
<dbReference type="Proteomes" id="UP001302602">
    <property type="component" value="Unassembled WGS sequence"/>
</dbReference>
<keyword evidence="1" id="KW-0472">Membrane</keyword>
<gene>
    <name evidence="2" type="ORF">N657DRAFT_295928</name>
</gene>
<feature type="transmembrane region" description="Helical" evidence="1">
    <location>
        <begin position="33"/>
        <end position="51"/>
    </location>
</feature>
<keyword evidence="1" id="KW-0812">Transmembrane</keyword>
<dbReference type="RefSeq" id="XP_062649933.1">
    <property type="nucleotide sequence ID" value="XM_062786658.1"/>
</dbReference>
<accession>A0AAN6U4D4</accession>
<proteinExistence type="predicted"/>
<reference evidence="2" key="2">
    <citation type="submission" date="2023-05" db="EMBL/GenBank/DDBJ databases">
        <authorList>
            <consortium name="Lawrence Berkeley National Laboratory"/>
            <person name="Steindorff A."/>
            <person name="Hensen N."/>
            <person name="Bonometti L."/>
            <person name="Westerberg I."/>
            <person name="Brannstrom I.O."/>
            <person name="Guillou S."/>
            <person name="Cros-Aarteil S."/>
            <person name="Calhoun S."/>
            <person name="Haridas S."/>
            <person name="Kuo A."/>
            <person name="Mondo S."/>
            <person name="Pangilinan J."/>
            <person name="Riley R."/>
            <person name="Labutti K."/>
            <person name="Andreopoulos B."/>
            <person name="Lipzen A."/>
            <person name="Chen C."/>
            <person name="Yanf M."/>
            <person name="Daum C."/>
            <person name="Ng V."/>
            <person name="Clum A."/>
            <person name="Ohm R."/>
            <person name="Martin F."/>
            <person name="Silar P."/>
            <person name="Natvig D."/>
            <person name="Lalanne C."/>
            <person name="Gautier V."/>
            <person name="Ament-Velasquez S.L."/>
            <person name="Kruys A."/>
            <person name="Hutchinson M.I."/>
            <person name="Powell A.J."/>
            <person name="Barry K."/>
            <person name="Miller A.N."/>
            <person name="Grigoriev I.V."/>
            <person name="Debuchy R."/>
            <person name="Gladieux P."/>
            <person name="Thoren M.H."/>
            <person name="Johannesson H."/>
        </authorList>
    </citation>
    <scope>NUCLEOTIDE SEQUENCE</scope>
    <source>
        <strain evidence="2">CBS 731.68</strain>
    </source>
</reference>
<evidence type="ECO:0000256" key="1">
    <source>
        <dbReference type="SAM" id="Phobius"/>
    </source>
</evidence>
<protein>
    <submittedName>
        <fullName evidence="2">Uncharacterized protein</fullName>
    </submittedName>
</protein>
<evidence type="ECO:0000313" key="2">
    <source>
        <dbReference type="EMBL" id="KAK4126162.1"/>
    </source>
</evidence>
<feature type="transmembrane region" description="Helical" evidence="1">
    <location>
        <begin position="71"/>
        <end position="90"/>
    </location>
</feature>
<sequence>MPPQPTGTGGAPLSTGGIGPTPFVYLAGTGRTGVKVPVVVTGAVGAVWALLQLPDVSLGVRDIEGSGNLGVLGLLLFLAYLEGWLVSLLFRPAVCVLSDFGAQSSRIKAKNTNSLEIQSPVRAEECTTLLLYDPRPNATQSAGKDHRYSFSIRGIACKLPTWNHPFPYNNARQTENVRQTP</sequence>